<dbReference type="EMBL" id="LFIV01000093">
    <property type="protein sequence ID" value="KZL70246.1"/>
    <property type="molecule type" value="Genomic_DNA"/>
</dbReference>
<organism evidence="4 5">
    <name type="scientific">Colletotrichum tofieldiae</name>
    <dbReference type="NCBI Taxonomy" id="708197"/>
    <lineage>
        <taxon>Eukaryota</taxon>
        <taxon>Fungi</taxon>
        <taxon>Dikarya</taxon>
        <taxon>Ascomycota</taxon>
        <taxon>Pezizomycotina</taxon>
        <taxon>Sordariomycetes</taxon>
        <taxon>Hypocreomycetidae</taxon>
        <taxon>Glomerellales</taxon>
        <taxon>Glomerellaceae</taxon>
        <taxon>Colletotrichum</taxon>
        <taxon>Colletotrichum spaethianum species complex</taxon>
    </lineage>
</organism>
<evidence type="ECO:0000259" key="3">
    <source>
        <dbReference type="Pfam" id="PF14604"/>
    </source>
</evidence>
<dbReference type="AlphaFoldDB" id="A0A161WH82"/>
<dbReference type="Proteomes" id="UP000076552">
    <property type="component" value="Unassembled WGS sequence"/>
</dbReference>
<evidence type="ECO:0000256" key="2">
    <source>
        <dbReference type="SAM" id="MobiDB-lite"/>
    </source>
</evidence>
<feature type="compositionally biased region" description="Polar residues" evidence="2">
    <location>
        <begin position="315"/>
        <end position="324"/>
    </location>
</feature>
<sequence>MDVVADLVTGPFKEIVQKGNVALENAGDNKEMLSESQKLVKGAERILKIIEPLCERHLEEYSVNFTDALKDDNEIAEYRSQMTDMLWDFDDVAEEDAFEKEKYVELRELCKKAGLRTVEILKRMKLEPAPREQPVLPAAATSPPAVTATQDRDLISQDTPQKQLQGGEQALEPSPQVEEEIQEPPPPPPPSTNPWDLRASPAIGMGLEASLSDHIERRPPVSAMSSPVSEPASPEDTKRLSYSSSRRLDIPAGRMLPEEERYHQMSPQDISRSPVLSMERNPLVTRGRASSTTLGVVTEDQPVQPGHAPLPHRYSQASSIYSHPSRQRSQESLHSSVFDGRRNDGSNSPAMTEHRISSSSGHEAQLSPISRGPIVPSNFPPGIQDGIERVPLVVNDGEGLIPVESESSNTTQPPPLVSSRPRDCSIGLSSSFYLYKGFCEGAKEVARGGLGIKKIKKPGFSGAHEVAKCTSCSYELDFRQVELDVNNTEQANFSSHKIAFRPRFLQKCHVATKRADELLYGCVFCVHAQRTLEECDATVFFSQKKLFEHLARHPRPLPQVPGIMAIEEAEIPPNLRNNYDLHFRAPPKESPLAGKQTEMAQRPAATATQTVKRMYGMRLLYDNTPAFELANGARISGIEFPEKYNGEWIMGWHEGNFGSAPLDVLKLEPPPKGEIRMDTTSNISAVARWKFAPRTKDGGDWLRFDQGERITNISWAWQDHWCWSGTNAKGVWGIFPQTHIDGNTIRETSDGSSVSSSERRRRSEGFFGRFASSRKASSQRTSSVAEVIVSSGPRPSVC</sequence>
<feature type="region of interest" description="Disordered" evidence="2">
    <location>
        <begin position="159"/>
        <end position="199"/>
    </location>
</feature>
<feature type="domain" description="SH3" evidence="3">
    <location>
        <begin position="687"/>
        <end position="740"/>
    </location>
</feature>
<gene>
    <name evidence="4" type="ORF">CT0861_05406</name>
</gene>
<evidence type="ECO:0000256" key="1">
    <source>
        <dbReference type="ARBA" id="ARBA00022443"/>
    </source>
</evidence>
<reference evidence="4 5" key="1">
    <citation type="submission" date="2015-06" db="EMBL/GenBank/DDBJ databases">
        <title>Survival trade-offs in plant roots during colonization by closely related pathogenic and mutualistic fungi.</title>
        <authorList>
            <person name="Hacquard S."/>
            <person name="Kracher B."/>
            <person name="Hiruma K."/>
            <person name="Weinman A."/>
            <person name="Muench P."/>
            <person name="Garrido Oter R."/>
            <person name="Ver Loren van Themaat E."/>
            <person name="Dallerey J.-F."/>
            <person name="Damm U."/>
            <person name="Henrissat B."/>
            <person name="Lespinet O."/>
            <person name="Thon M."/>
            <person name="Kemen E."/>
            <person name="McHardy A.C."/>
            <person name="Schulze-Lefert P."/>
            <person name="O'Connell R.J."/>
        </authorList>
    </citation>
    <scope>NUCLEOTIDE SEQUENCE [LARGE SCALE GENOMIC DNA]</scope>
    <source>
        <strain evidence="4 5">0861</strain>
    </source>
</reference>
<evidence type="ECO:0000313" key="4">
    <source>
        <dbReference type="EMBL" id="KZL70246.1"/>
    </source>
</evidence>
<dbReference type="SUPFAM" id="SSF50044">
    <property type="entry name" value="SH3-domain"/>
    <property type="match status" value="1"/>
</dbReference>
<feature type="region of interest" description="Disordered" evidence="2">
    <location>
        <begin position="218"/>
        <end position="379"/>
    </location>
</feature>
<evidence type="ECO:0000313" key="5">
    <source>
        <dbReference type="Proteomes" id="UP000076552"/>
    </source>
</evidence>
<dbReference type="Pfam" id="PF14604">
    <property type="entry name" value="SH3_9"/>
    <property type="match status" value="1"/>
</dbReference>
<dbReference type="InterPro" id="IPR001452">
    <property type="entry name" value="SH3_domain"/>
</dbReference>
<feature type="region of interest" description="Disordered" evidence="2">
    <location>
        <begin position="743"/>
        <end position="798"/>
    </location>
</feature>
<dbReference type="STRING" id="708197.A0A161WH82"/>
<feature type="compositionally biased region" description="Pro residues" evidence="2">
    <location>
        <begin position="183"/>
        <end position="192"/>
    </location>
</feature>
<accession>A0A161WH82</accession>
<feature type="compositionally biased region" description="Low complexity" evidence="2">
    <location>
        <begin position="765"/>
        <end position="783"/>
    </location>
</feature>
<protein>
    <submittedName>
        <fullName evidence="4">SH3 domain-containing protein</fullName>
    </submittedName>
</protein>
<keyword evidence="5" id="KW-1185">Reference proteome</keyword>
<dbReference type="InterPro" id="IPR036028">
    <property type="entry name" value="SH3-like_dom_sf"/>
</dbReference>
<comment type="caution">
    <text evidence="4">The sequence shown here is derived from an EMBL/GenBank/DDBJ whole genome shotgun (WGS) entry which is preliminary data.</text>
</comment>
<keyword evidence="1" id="KW-0728">SH3 domain</keyword>
<feature type="region of interest" description="Disordered" evidence="2">
    <location>
        <begin position="401"/>
        <end position="421"/>
    </location>
</feature>
<name>A0A161WH82_9PEZI</name>
<proteinExistence type="predicted"/>